<accession>A0A084VBS3</accession>
<keyword evidence="2" id="KW-1133">Transmembrane helix</keyword>
<feature type="region of interest" description="Disordered" evidence="1">
    <location>
        <begin position="66"/>
        <end position="85"/>
    </location>
</feature>
<evidence type="ECO:0000256" key="2">
    <source>
        <dbReference type="SAM" id="Phobius"/>
    </source>
</evidence>
<keyword evidence="2" id="KW-0472">Membrane</keyword>
<reference evidence="4" key="2">
    <citation type="submission" date="2020-05" db="UniProtKB">
        <authorList>
            <consortium name="EnsemblMetazoa"/>
        </authorList>
    </citation>
    <scope>IDENTIFICATION</scope>
</reference>
<dbReference type="AlphaFoldDB" id="A0A084VBS3"/>
<dbReference type="EMBL" id="KE524516">
    <property type="protein sequence ID" value="KFB35417.1"/>
    <property type="molecule type" value="Genomic_DNA"/>
</dbReference>
<evidence type="ECO:0000256" key="1">
    <source>
        <dbReference type="SAM" id="MobiDB-lite"/>
    </source>
</evidence>
<keyword evidence="5" id="KW-1185">Reference proteome</keyword>
<dbReference type="EnsemblMetazoa" id="ASIC002077-RA">
    <property type="protein sequence ID" value="ASIC002077-PA"/>
    <property type="gene ID" value="ASIC002077"/>
</dbReference>
<dbReference type="VEuPathDB" id="VectorBase:ASIC002077"/>
<gene>
    <name evidence="3" type="ORF">ZHAS_00002077</name>
</gene>
<proteinExistence type="predicted"/>
<evidence type="ECO:0000313" key="4">
    <source>
        <dbReference type="EnsemblMetazoa" id="ASIC002077-PA"/>
    </source>
</evidence>
<reference evidence="3 5" key="1">
    <citation type="journal article" date="2014" name="BMC Genomics">
        <title>Genome sequence of Anopheles sinensis provides insight into genetics basis of mosquito competence for malaria parasites.</title>
        <authorList>
            <person name="Zhou D."/>
            <person name="Zhang D."/>
            <person name="Ding G."/>
            <person name="Shi L."/>
            <person name="Hou Q."/>
            <person name="Ye Y."/>
            <person name="Xu Y."/>
            <person name="Zhou H."/>
            <person name="Xiong C."/>
            <person name="Li S."/>
            <person name="Yu J."/>
            <person name="Hong S."/>
            <person name="Yu X."/>
            <person name="Zou P."/>
            <person name="Chen C."/>
            <person name="Chang X."/>
            <person name="Wang W."/>
            <person name="Lv Y."/>
            <person name="Sun Y."/>
            <person name="Ma L."/>
            <person name="Shen B."/>
            <person name="Zhu C."/>
        </authorList>
    </citation>
    <scope>NUCLEOTIDE SEQUENCE [LARGE SCALE GENOMIC DNA]</scope>
</reference>
<keyword evidence="2" id="KW-0812">Transmembrane</keyword>
<dbReference type="EMBL" id="ATLV01009236">
    <property type="status" value="NOT_ANNOTATED_CDS"/>
    <property type="molecule type" value="Genomic_DNA"/>
</dbReference>
<dbReference type="Proteomes" id="UP000030765">
    <property type="component" value="Unassembled WGS sequence"/>
</dbReference>
<protein>
    <submittedName>
        <fullName evidence="3">AGAP006415-PA-like protein</fullName>
    </submittedName>
</protein>
<dbReference type="EMBL" id="ATLV01009237">
    <property type="status" value="NOT_ANNOTATED_CDS"/>
    <property type="molecule type" value="Genomic_DNA"/>
</dbReference>
<name>A0A084VBS3_ANOSI</name>
<evidence type="ECO:0000313" key="5">
    <source>
        <dbReference type="Proteomes" id="UP000030765"/>
    </source>
</evidence>
<organism evidence="3">
    <name type="scientific">Anopheles sinensis</name>
    <name type="common">Mosquito</name>
    <dbReference type="NCBI Taxonomy" id="74873"/>
    <lineage>
        <taxon>Eukaryota</taxon>
        <taxon>Metazoa</taxon>
        <taxon>Ecdysozoa</taxon>
        <taxon>Arthropoda</taxon>
        <taxon>Hexapoda</taxon>
        <taxon>Insecta</taxon>
        <taxon>Pterygota</taxon>
        <taxon>Neoptera</taxon>
        <taxon>Endopterygota</taxon>
        <taxon>Diptera</taxon>
        <taxon>Nematocera</taxon>
        <taxon>Culicoidea</taxon>
        <taxon>Culicidae</taxon>
        <taxon>Anophelinae</taxon>
        <taxon>Anopheles</taxon>
    </lineage>
</organism>
<sequence length="85" mass="9763">MSLFLHEERRYLRGEVDRPIGESFLERDTISGVTVKFNVLLLICATLGVLSSVLVLIGLKMVRFNKPHRRPHDPSPRKRGLYGLF</sequence>
<evidence type="ECO:0000313" key="3">
    <source>
        <dbReference type="EMBL" id="KFB35417.1"/>
    </source>
</evidence>
<feature type="transmembrane region" description="Helical" evidence="2">
    <location>
        <begin position="37"/>
        <end position="59"/>
    </location>
</feature>
<dbReference type="OrthoDB" id="10067585at2759"/>